<dbReference type="RefSeq" id="WP_271188854.1">
    <property type="nucleotide sequence ID" value="NZ_BSFP01000003.1"/>
</dbReference>
<evidence type="ECO:0000256" key="6">
    <source>
        <dbReference type="ARBA" id="ARBA00023033"/>
    </source>
</evidence>
<evidence type="ECO:0000256" key="1">
    <source>
        <dbReference type="ARBA" id="ARBA00010617"/>
    </source>
</evidence>
<evidence type="ECO:0000256" key="3">
    <source>
        <dbReference type="ARBA" id="ARBA00022723"/>
    </source>
</evidence>
<protein>
    <submittedName>
        <fullName evidence="8">Cytochrome P450</fullName>
    </submittedName>
</protein>
<dbReference type="EMBL" id="BSFP01000003">
    <property type="protein sequence ID" value="GLK99194.1"/>
    <property type="molecule type" value="Genomic_DNA"/>
</dbReference>
<dbReference type="Gene3D" id="1.10.630.10">
    <property type="entry name" value="Cytochrome P450"/>
    <property type="match status" value="1"/>
</dbReference>
<comment type="similarity">
    <text evidence="1 7">Belongs to the cytochrome P450 family.</text>
</comment>
<proteinExistence type="inferred from homology"/>
<dbReference type="GO" id="GO:0004497">
    <property type="term" value="F:monooxygenase activity"/>
    <property type="evidence" value="ECO:0007669"/>
    <property type="project" value="UniProtKB-KW"/>
</dbReference>
<sequence>MNGYPAARDAPHLMPQCYAHWREEGPLTRVELPDGRPAWLVTRHEDVRSVLRNPALSSDTSAPACPRFGSAVEVPPLNTTMIALDGPAHTRLRRMLGPEFSIAAVARLTPVVDRIVRESLDRLAAGPHSADAPADLVGGFTLPVASRLICHILGLGYEAHAIFERSTHVLSAGTSSAQQKLDAGATIVGLVGELVARRLRKPTDADLTGRLVASYVATGALSEDEAVHNLTLLLGAGHHTSANMTALSALSLMLDPALAQRFRDEPQLRANLVEELLRHHTIVQLGLSRVAGADIVVGDAVIHKGDGIVLSLQSANGDPRHFHDPGTLDPARAEARQHLAFGFGPHSCVGQNLARATIRSALSGLVHRLPGMRLAVPVEQLAFNDALDFHGLRALPIHW</sequence>
<dbReference type="Pfam" id="PF00067">
    <property type="entry name" value="p450"/>
    <property type="match status" value="1"/>
</dbReference>
<keyword evidence="3 7" id="KW-0479">Metal-binding</keyword>
<dbReference type="PANTHER" id="PTHR46696">
    <property type="entry name" value="P450, PUTATIVE (EUROFUNG)-RELATED"/>
    <property type="match status" value="1"/>
</dbReference>
<dbReference type="GO" id="GO:0005506">
    <property type="term" value="F:iron ion binding"/>
    <property type="evidence" value="ECO:0007669"/>
    <property type="project" value="InterPro"/>
</dbReference>
<dbReference type="GO" id="GO:0017000">
    <property type="term" value="P:antibiotic biosynthetic process"/>
    <property type="evidence" value="ECO:0007669"/>
    <property type="project" value="UniProtKB-ARBA"/>
</dbReference>
<dbReference type="InterPro" id="IPR002397">
    <property type="entry name" value="Cyt_P450_B"/>
</dbReference>
<reference evidence="8" key="1">
    <citation type="journal article" date="2014" name="Int. J. Syst. Evol. Microbiol.">
        <title>Complete genome sequence of Corynebacterium casei LMG S-19264T (=DSM 44701T), isolated from a smear-ripened cheese.</title>
        <authorList>
            <consortium name="US DOE Joint Genome Institute (JGI-PGF)"/>
            <person name="Walter F."/>
            <person name="Albersmeier A."/>
            <person name="Kalinowski J."/>
            <person name="Ruckert C."/>
        </authorList>
    </citation>
    <scope>NUCLEOTIDE SEQUENCE</scope>
    <source>
        <strain evidence="8">VKM Ac-1321</strain>
    </source>
</reference>
<gene>
    <name evidence="8" type="ORF">GCM10017581_009350</name>
</gene>
<dbReference type="FunFam" id="1.10.630.10:FF:000018">
    <property type="entry name" value="Cytochrome P450 monooxygenase"/>
    <property type="match status" value="1"/>
</dbReference>
<evidence type="ECO:0000313" key="8">
    <source>
        <dbReference type="EMBL" id="GLK99194.1"/>
    </source>
</evidence>
<comment type="caution">
    <text evidence="8">The sequence shown here is derived from an EMBL/GenBank/DDBJ whole genome shotgun (WGS) entry which is preliminary data.</text>
</comment>
<name>A0A9W6KFP0_9ACTN</name>
<dbReference type="GO" id="GO:0020037">
    <property type="term" value="F:heme binding"/>
    <property type="evidence" value="ECO:0007669"/>
    <property type="project" value="InterPro"/>
</dbReference>
<evidence type="ECO:0000256" key="5">
    <source>
        <dbReference type="ARBA" id="ARBA00023004"/>
    </source>
</evidence>
<dbReference type="Proteomes" id="UP001143480">
    <property type="component" value="Unassembled WGS sequence"/>
</dbReference>
<dbReference type="SUPFAM" id="SSF48264">
    <property type="entry name" value="Cytochrome P450"/>
    <property type="match status" value="1"/>
</dbReference>
<evidence type="ECO:0000256" key="4">
    <source>
        <dbReference type="ARBA" id="ARBA00023002"/>
    </source>
</evidence>
<dbReference type="InterPro" id="IPR017972">
    <property type="entry name" value="Cyt_P450_CS"/>
</dbReference>
<evidence type="ECO:0000313" key="9">
    <source>
        <dbReference type="Proteomes" id="UP001143480"/>
    </source>
</evidence>
<dbReference type="InterPro" id="IPR036396">
    <property type="entry name" value="Cyt_P450_sf"/>
</dbReference>
<dbReference type="AlphaFoldDB" id="A0A9W6KFP0"/>
<organism evidence="8 9">
    <name type="scientific">Dactylosporangium matsuzakiense</name>
    <dbReference type="NCBI Taxonomy" id="53360"/>
    <lineage>
        <taxon>Bacteria</taxon>
        <taxon>Bacillati</taxon>
        <taxon>Actinomycetota</taxon>
        <taxon>Actinomycetes</taxon>
        <taxon>Micromonosporales</taxon>
        <taxon>Micromonosporaceae</taxon>
        <taxon>Dactylosporangium</taxon>
    </lineage>
</organism>
<evidence type="ECO:0000256" key="2">
    <source>
        <dbReference type="ARBA" id="ARBA00022617"/>
    </source>
</evidence>
<dbReference type="PANTHER" id="PTHR46696:SF1">
    <property type="entry name" value="CYTOCHROME P450 YJIB-RELATED"/>
    <property type="match status" value="1"/>
</dbReference>
<dbReference type="InterPro" id="IPR001128">
    <property type="entry name" value="Cyt_P450"/>
</dbReference>
<dbReference type="PRINTS" id="PR00359">
    <property type="entry name" value="BP450"/>
</dbReference>
<keyword evidence="5 7" id="KW-0408">Iron</keyword>
<keyword evidence="4 7" id="KW-0560">Oxidoreductase</keyword>
<accession>A0A9W6KFP0</accession>
<keyword evidence="2 7" id="KW-0349">Heme</keyword>
<keyword evidence="9" id="KW-1185">Reference proteome</keyword>
<dbReference type="PROSITE" id="PS00086">
    <property type="entry name" value="CYTOCHROME_P450"/>
    <property type="match status" value="1"/>
</dbReference>
<keyword evidence="6 7" id="KW-0503">Monooxygenase</keyword>
<dbReference type="CDD" id="cd11030">
    <property type="entry name" value="CYP105-like"/>
    <property type="match status" value="1"/>
</dbReference>
<dbReference type="GO" id="GO:0016705">
    <property type="term" value="F:oxidoreductase activity, acting on paired donors, with incorporation or reduction of molecular oxygen"/>
    <property type="evidence" value="ECO:0007669"/>
    <property type="project" value="InterPro"/>
</dbReference>
<reference evidence="8" key="2">
    <citation type="submission" date="2023-01" db="EMBL/GenBank/DDBJ databases">
        <authorList>
            <person name="Sun Q."/>
            <person name="Evtushenko L."/>
        </authorList>
    </citation>
    <scope>NUCLEOTIDE SEQUENCE</scope>
    <source>
        <strain evidence="8">VKM Ac-1321</strain>
    </source>
</reference>
<evidence type="ECO:0000256" key="7">
    <source>
        <dbReference type="RuleBase" id="RU000461"/>
    </source>
</evidence>